<evidence type="ECO:0000313" key="6">
    <source>
        <dbReference type="Proteomes" id="UP001309876"/>
    </source>
</evidence>
<feature type="compositionally biased region" description="Low complexity" evidence="3">
    <location>
        <begin position="26"/>
        <end position="35"/>
    </location>
</feature>
<dbReference type="PANTHER" id="PTHR46115">
    <property type="entry name" value="THIOREDOXIN-LIKE PROTEIN 1"/>
    <property type="match status" value="1"/>
</dbReference>
<keyword evidence="2" id="KW-1015">Disulfide bond</keyword>
<keyword evidence="6" id="KW-1185">Reference proteome</keyword>
<feature type="domain" description="Thioredoxin" evidence="4">
    <location>
        <begin position="25"/>
        <end position="151"/>
    </location>
</feature>
<dbReference type="Proteomes" id="UP001309876">
    <property type="component" value="Unassembled WGS sequence"/>
</dbReference>
<proteinExistence type="inferred from homology"/>
<sequence>MGVHNLEEYVAYHRQKLREENACQASTSSSQSQTPKPKRVGGVNELRSMSAYQDNVVKASGDDVVVIDFFATWCGPCKAIAPTIIKMSNEEAYTDKVKFYKIDVDNTPDVAQELGIRAMPTFVLFKGGEKIGEVVGADANTLRKKIDAALQ</sequence>
<dbReference type="NCBIfam" id="TIGR01068">
    <property type="entry name" value="thioredoxin"/>
    <property type="match status" value="1"/>
</dbReference>
<gene>
    <name evidence="5" type="primary">TRX1</name>
    <name evidence="5" type="ORF">LTR05_005196</name>
</gene>
<comment type="similarity">
    <text evidence="1">Belongs to the thioredoxin family.</text>
</comment>
<evidence type="ECO:0000256" key="2">
    <source>
        <dbReference type="ARBA" id="ARBA00023157"/>
    </source>
</evidence>
<evidence type="ECO:0000256" key="3">
    <source>
        <dbReference type="SAM" id="MobiDB-lite"/>
    </source>
</evidence>
<feature type="region of interest" description="Disordered" evidence="3">
    <location>
        <begin position="21"/>
        <end position="41"/>
    </location>
</feature>
<dbReference type="PRINTS" id="PR00421">
    <property type="entry name" value="THIOREDOXIN"/>
</dbReference>
<accession>A0AAN7YGP4</accession>
<comment type="caution">
    <text evidence="5">The sequence shown here is derived from an EMBL/GenBank/DDBJ whole genome shotgun (WGS) entry which is preliminary data.</text>
</comment>
<dbReference type="Pfam" id="PF00085">
    <property type="entry name" value="Thioredoxin"/>
    <property type="match status" value="1"/>
</dbReference>
<dbReference type="SUPFAM" id="SSF52833">
    <property type="entry name" value="Thioredoxin-like"/>
    <property type="match status" value="1"/>
</dbReference>
<dbReference type="AlphaFoldDB" id="A0AAN7YGP4"/>
<dbReference type="Gene3D" id="3.40.30.10">
    <property type="entry name" value="Glutaredoxin"/>
    <property type="match status" value="1"/>
</dbReference>
<reference evidence="5 6" key="1">
    <citation type="submission" date="2023-08" db="EMBL/GenBank/DDBJ databases">
        <title>Black Yeasts Isolated from many extreme environments.</title>
        <authorList>
            <person name="Coleine C."/>
            <person name="Stajich J.E."/>
            <person name="Selbmann L."/>
        </authorList>
    </citation>
    <scope>NUCLEOTIDE SEQUENCE [LARGE SCALE GENOMIC DNA]</scope>
    <source>
        <strain evidence="5 6">CCFEE 5910</strain>
    </source>
</reference>
<dbReference type="EMBL" id="JAVRRJ010000004">
    <property type="protein sequence ID" value="KAK5085907.1"/>
    <property type="molecule type" value="Genomic_DNA"/>
</dbReference>
<dbReference type="InterPro" id="IPR005746">
    <property type="entry name" value="Thioredoxin"/>
</dbReference>
<dbReference type="PROSITE" id="PS51352">
    <property type="entry name" value="THIOREDOXIN_2"/>
    <property type="match status" value="1"/>
</dbReference>
<dbReference type="CDD" id="cd02947">
    <property type="entry name" value="TRX_family"/>
    <property type="match status" value="1"/>
</dbReference>
<evidence type="ECO:0000313" key="5">
    <source>
        <dbReference type="EMBL" id="KAK5085907.1"/>
    </source>
</evidence>
<evidence type="ECO:0000259" key="4">
    <source>
        <dbReference type="PROSITE" id="PS51352"/>
    </source>
</evidence>
<name>A0AAN7YGP4_9EURO</name>
<evidence type="ECO:0000256" key="1">
    <source>
        <dbReference type="ARBA" id="ARBA00008987"/>
    </source>
</evidence>
<dbReference type="InterPro" id="IPR036249">
    <property type="entry name" value="Thioredoxin-like_sf"/>
</dbReference>
<dbReference type="InterPro" id="IPR013766">
    <property type="entry name" value="Thioredoxin_domain"/>
</dbReference>
<dbReference type="FunFam" id="3.40.30.10:FF:000245">
    <property type="entry name" value="Thioredoxin"/>
    <property type="match status" value="1"/>
</dbReference>
<dbReference type="GO" id="GO:0015035">
    <property type="term" value="F:protein-disulfide reductase activity"/>
    <property type="evidence" value="ECO:0007669"/>
    <property type="project" value="InterPro"/>
</dbReference>
<protein>
    <submittedName>
        <fullName evidence="5">Thioredoxin trx1</fullName>
    </submittedName>
</protein>
<dbReference type="InterPro" id="IPR017937">
    <property type="entry name" value="Thioredoxin_CS"/>
</dbReference>
<organism evidence="5 6">
    <name type="scientific">Lithohypha guttulata</name>
    <dbReference type="NCBI Taxonomy" id="1690604"/>
    <lineage>
        <taxon>Eukaryota</taxon>
        <taxon>Fungi</taxon>
        <taxon>Dikarya</taxon>
        <taxon>Ascomycota</taxon>
        <taxon>Pezizomycotina</taxon>
        <taxon>Eurotiomycetes</taxon>
        <taxon>Chaetothyriomycetidae</taxon>
        <taxon>Chaetothyriales</taxon>
        <taxon>Trichomeriaceae</taxon>
        <taxon>Lithohypha</taxon>
    </lineage>
</organism>
<dbReference type="PROSITE" id="PS00194">
    <property type="entry name" value="THIOREDOXIN_1"/>
    <property type="match status" value="1"/>
</dbReference>